<dbReference type="KEGG" id="bgt:106075732"/>
<evidence type="ECO:0000256" key="3">
    <source>
        <dbReference type="ARBA" id="ARBA00022490"/>
    </source>
</evidence>
<dbReference type="Pfam" id="PF14580">
    <property type="entry name" value="LRR_9"/>
    <property type="match status" value="1"/>
</dbReference>
<dbReference type="Gene3D" id="3.80.10.10">
    <property type="entry name" value="Ribonuclease Inhibitor"/>
    <property type="match status" value="1"/>
</dbReference>
<dbReference type="PANTHER" id="PTHR46545:SF1">
    <property type="entry name" value="LEUCINE-RICH REPEAT-CONTAINING PROTEIN 51"/>
    <property type="match status" value="1"/>
</dbReference>
<dbReference type="PANTHER" id="PTHR46545">
    <property type="entry name" value="LEUCINE-RICH REPEAT-CONTAINING PROTEIN 51"/>
    <property type="match status" value="1"/>
</dbReference>
<accession>A0A9U8ELB0</accession>
<protein>
    <recommendedName>
        <fullName evidence="2">Leucine-rich repeat-containing protein 51</fullName>
    </recommendedName>
</protein>
<dbReference type="AlphaFoldDB" id="A0A9U8ELB0"/>
<dbReference type="GO" id="GO:0005737">
    <property type="term" value="C:cytoplasm"/>
    <property type="evidence" value="ECO:0007669"/>
    <property type="project" value="UniProtKB-SubCell"/>
</dbReference>
<evidence type="ECO:0000256" key="1">
    <source>
        <dbReference type="ARBA" id="ARBA00004496"/>
    </source>
</evidence>
<comment type="subcellular location">
    <subcellularLocation>
        <location evidence="1">Cytoplasm</location>
    </subcellularLocation>
</comment>
<evidence type="ECO:0000256" key="4">
    <source>
        <dbReference type="ARBA" id="ARBA00022614"/>
    </source>
</evidence>
<reference evidence="8" key="1">
    <citation type="submission" date="2025-08" db="UniProtKB">
        <authorList>
            <consortium name="RefSeq"/>
        </authorList>
    </citation>
    <scope>IDENTIFICATION</scope>
</reference>
<dbReference type="OMA" id="FMNIGNF"/>
<dbReference type="RefSeq" id="XP_013092084.2">
    <property type="nucleotide sequence ID" value="XM_013236630.2"/>
</dbReference>
<dbReference type="GeneID" id="106075732"/>
<evidence type="ECO:0000256" key="2">
    <source>
        <dbReference type="ARBA" id="ARBA00014223"/>
    </source>
</evidence>
<dbReference type="InterPro" id="IPR001611">
    <property type="entry name" value="Leu-rich_rpt"/>
</dbReference>
<keyword evidence="5" id="KW-0677">Repeat</keyword>
<keyword evidence="3" id="KW-0963">Cytoplasm</keyword>
<proteinExistence type="predicted"/>
<gene>
    <name evidence="8" type="primary">LOC106075732</name>
</gene>
<dbReference type="InterPro" id="IPR032675">
    <property type="entry name" value="LRR_dom_sf"/>
</dbReference>
<dbReference type="PROSITE" id="PS51450">
    <property type="entry name" value="LRR"/>
    <property type="match status" value="2"/>
</dbReference>
<sequence length="245" mass="28269">MFKLVQKLKPENIFFINRQCYCHSCCLWQPFKMATIDSKLSVMPYEAKPVKKVKLNEIVPPVDFSFLHVSTLEECEKEEPRDPSPLRSIKKKTEKDVPDKSNSLCLKLNNNGLKEISKLMSIASARFKNPLNISWIDLSFNFLPNIDPVLTQFENLKILYLHSNEISDLKEINKLASCPKLTKLTLHGNEIENIKGYRFFVLAALPNLVNFDFSIVTKGDKVTAKTFKMFYNPDKPKKLKKENLP</sequence>
<keyword evidence="7" id="KW-1185">Reference proteome</keyword>
<dbReference type="OrthoDB" id="676979at2759"/>
<feature type="region of interest" description="Disordered" evidence="6">
    <location>
        <begin position="78"/>
        <end position="97"/>
    </location>
</feature>
<organism evidence="7 8">
    <name type="scientific">Biomphalaria glabrata</name>
    <name type="common">Bloodfluke planorb</name>
    <name type="synonym">Freshwater snail</name>
    <dbReference type="NCBI Taxonomy" id="6526"/>
    <lineage>
        <taxon>Eukaryota</taxon>
        <taxon>Metazoa</taxon>
        <taxon>Spiralia</taxon>
        <taxon>Lophotrochozoa</taxon>
        <taxon>Mollusca</taxon>
        <taxon>Gastropoda</taxon>
        <taxon>Heterobranchia</taxon>
        <taxon>Euthyneura</taxon>
        <taxon>Panpulmonata</taxon>
        <taxon>Hygrophila</taxon>
        <taxon>Lymnaeoidea</taxon>
        <taxon>Planorbidae</taxon>
        <taxon>Biomphalaria</taxon>
    </lineage>
</organism>
<evidence type="ECO:0000256" key="6">
    <source>
        <dbReference type="SAM" id="MobiDB-lite"/>
    </source>
</evidence>
<name>A0A9U8ELB0_BIOGL</name>
<evidence type="ECO:0000256" key="5">
    <source>
        <dbReference type="ARBA" id="ARBA00022737"/>
    </source>
</evidence>
<evidence type="ECO:0000313" key="8">
    <source>
        <dbReference type="RefSeq" id="XP_013092084.2"/>
    </source>
</evidence>
<dbReference type="Proteomes" id="UP001165740">
    <property type="component" value="Chromosome 8"/>
</dbReference>
<evidence type="ECO:0000313" key="7">
    <source>
        <dbReference type="Proteomes" id="UP001165740"/>
    </source>
</evidence>
<dbReference type="SUPFAM" id="SSF52058">
    <property type="entry name" value="L domain-like"/>
    <property type="match status" value="1"/>
</dbReference>
<keyword evidence="4" id="KW-0433">Leucine-rich repeat</keyword>